<dbReference type="SUPFAM" id="SSF52172">
    <property type="entry name" value="CheY-like"/>
    <property type="match status" value="1"/>
</dbReference>
<proteinExistence type="predicted"/>
<reference evidence="8 9" key="1">
    <citation type="journal article" date="2016" name="Nat. Commun.">
        <title>Thousands of microbial genomes shed light on interconnected biogeochemical processes in an aquifer system.</title>
        <authorList>
            <person name="Anantharaman K."/>
            <person name="Brown C.T."/>
            <person name="Hug L.A."/>
            <person name="Sharon I."/>
            <person name="Castelle C.J."/>
            <person name="Probst A.J."/>
            <person name="Thomas B.C."/>
            <person name="Singh A."/>
            <person name="Wilkins M.J."/>
            <person name="Karaoz U."/>
            <person name="Brodie E.L."/>
            <person name="Williams K.H."/>
            <person name="Hubbard S.S."/>
            <person name="Banfield J.F."/>
        </authorList>
    </citation>
    <scope>NUCLEOTIDE SEQUENCE [LARGE SCALE GENOMIC DNA]</scope>
</reference>
<sequence>MESANKPSGRKTAEGQKKVLIVEDEKSLLAVLKEEFESEGFLVVTALDGQEGLQAVDKENPDLVLLDIAMPKMDGLTMIEALKSKGKDIPTIILTNLDDLNHISKSVALGPFDYLIKSDWKLQEIVKRAKMKLGI</sequence>
<dbReference type="PANTHER" id="PTHR48111:SF1">
    <property type="entry name" value="TWO-COMPONENT RESPONSE REGULATOR ORR33"/>
    <property type="match status" value="1"/>
</dbReference>
<feature type="domain" description="Response regulatory" evidence="7">
    <location>
        <begin position="18"/>
        <end position="132"/>
    </location>
</feature>
<dbReference type="Pfam" id="PF00072">
    <property type="entry name" value="Response_reg"/>
    <property type="match status" value="1"/>
</dbReference>
<keyword evidence="5" id="KW-0804">Transcription</keyword>
<evidence type="ECO:0000313" key="8">
    <source>
        <dbReference type="EMBL" id="OGZ63852.1"/>
    </source>
</evidence>
<evidence type="ECO:0000313" key="9">
    <source>
        <dbReference type="Proteomes" id="UP000176855"/>
    </source>
</evidence>
<dbReference type="EMBL" id="MHOO01000011">
    <property type="protein sequence ID" value="OGZ63852.1"/>
    <property type="molecule type" value="Genomic_DNA"/>
</dbReference>
<comment type="caution">
    <text evidence="8">The sequence shown here is derived from an EMBL/GenBank/DDBJ whole genome shotgun (WGS) entry which is preliminary data.</text>
</comment>
<dbReference type="GO" id="GO:0000976">
    <property type="term" value="F:transcription cis-regulatory region binding"/>
    <property type="evidence" value="ECO:0007669"/>
    <property type="project" value="TreeGrafter"/>
</dbReference>
<evidence type="ECO:0000256" key="3">
    <source>
        <dbReference type="ARBA" id="ARBA00023015"/>
    </source>
</evidence>
<evidence type="ECO:0000259" key="7">
    <source>
        <dbReference type="PROSITE" id="PS50110"/>
    </source>
</evidence>
<dbReference type="Gene3D" id="3.40.50.2300">
    <property type="match status" value="1"/>
</dbReference>
<gene>
    <name evidence="8" type="ORF">A2730_01010</name>
</gene>
<dbReference type="STRING" id="1802202.A2730_01010"/>
<dbReference type="PROSITE" id="PS50110">
    <property type="entry name" value="RESPONSE_REGULATORY"/>
    <property type="match status" value="1"/>
</dbReference>
<accession>A0A1G2HMU8</accession>
<dbReference type="GO" id="GO:0006355">
    <property type="term" value="P:regulation of DNA-templated transcription"/>
    <property type="evidence" value="ECO:0007669"/>
    <property type="project" value="TreeGrafter"/>
</dbReference>
<dbReference type="CDD" id="cd00156">
    <property type="entry name" value="REC"/>
    <property type="match status" value="1"/>
</dbReference>
<protein>
    <recommendedName>
        <fullName evidence="7">Response regulatory domain-containing protein</fullName>
    </recommendedName>
</protein>
<dbReference type="SMART" id="SM00448">
    <property type="entry name" value="REC"/>
    <property type="match status" value="1"/>
</dbReference>
<keyword evidence="2" id="KW-0902">Two-component regulatory system</keyword>
<dbReference type="InterPro" id="IPR039420">
    <property type="entry name" value="WalR-like"/>
</dbReference>
<evidence type="ECO:0000256" key="6">
    <source>
        <dbReference type="PROSITE-ProRule" id="PRU00169"/>
    </source>
</evidence>
<organism evidence="8 9">
    <name type="scientific">Candidatus Staskawiczbacteria bacterium RIFCSPHIGHO2_01_FULL_39_25</name>
    <dbReference type="NCBI Taxonomy" id="1802202"/>
    <lineage>
        <taxon>Bacteria</taxon>
        <taxon>Candidatus Staskawicziibacteriota</taxon>
    </lineage>
</organism>
<evidence type="ECO:0000256" key="1">
    <source>
        <dbReference type="ARBA" id="ARBA00022553"/>
    </source>
</evidence>
<evidence type="ECO:0000256" key="5">
    <source>
        <dbReference type="ARBA" id="ARBA00023163"/>
    </source>
</evidence>
<dbReference type="GO" id="GO:0005829">
    <property type="term" value="C:cytosol"/>
    <property type="evidence" value="ECO:0007669"/>
    <property type="project" value="TreeGrafter"/>
</dbReference>
<dbReference type="GO" id="GO:0032993">
    <property type="term" value="C:protein-DNA complex"/>
    <property type="evidence" value="ECO:0007669"/>
    <property type="project" value="TreeGrafter"/>
</dbReference>
<keyword evidence="4" id="KW-0238">DNA-binding</keyword>
<dbReference type="FunFam" id="3.40.50.2300:FF:000001">
    <property type="entry name" value="DNA-binding response regulator PhoB"/>
    <property type="match status" value="1"/>
</dbReference>
<dbReference type="PANTHER" id="PTHR48111">
    <property type="entry name" value="REGULATOR OF RPOS"/>
    <property type="match status" value="1"/>
</dbReference>
<dbReference type="AlphaFoldDB" id="A0A1G2HMU8"/>
<evidence type="ECO:0000256" key="4">
    <source>
        <dbReference type="ARBA" id="ARBA00023125"/>
    </source>
</evidence>
<name>A0A1G2HMU8_9BACT</name>
<keyword evidence="1 6" id="KW-0597">Phosphoprotein</keyword>
<keyword evidence="3" id="KW-0805">Transcription regulation</keyword>
<dbReference type="InterPro" id="IPR011006">
    <property type="entry name" value="CheY-like_superfamily"/>
</dbReference>
<dbReference type="InterPro" id="IPR001789">
    <property type="entry name" value="Sig_transdc_resp-reg_receiver"/>
</dbReference>
<dbReference type="Proteomes" id="UP000176855">
    <property type="component" value="Unassembled WGS sequence"/>
</dbReference>
<feature type="modified residue" description="4-aspartylphosphate" evidence="6">
    <location>
        <position position="67"/>
    </location>
</feature>
<dbReference type="GO" id="GO:0000156">
    <property type="term" value="F:phosphorelay response regulator activity"/>
    <property type="evidence" value="ECO:0007669"/>
    <property type="project" value="TreeGrafter"/>
</dbReference>
<evidence type="ECO:0000256" key="2">
    <source>
        <dbReference type="ARBA" id="ARBA00023012"/>
    </source>
</evidence>